<evidence type="ECO:0000256" key="3">
    <source>
        <dbReference type="ARBA" id="ARBA00022692"/>
    </source>
</evidence>
<sequence>MVKRISEQLIHAARNGKFIQCKDIHDHTCEYEAIEKFFRVLVRAWKMYLPVHLIPVLIFKWKKLKKTPWKVLKKMFKDTFYSVLWLSTYIALYRYFFCLFKNLRGKIDRTSVGLAGFFCGFGLLWEAQSRQIEMSLYFFPRVLESLWGLLARRNYVTSLPYGEVLVFAVAMTIIMYCYQNEQKSIKRSFLSCFKFLWGET</sequence>
<name>A0AAD2D4V6_EUPCR</name>
<protein>
    <recommendedName>
        <fullName evidence="7">Transmembrane protein 135 N-terminal domain-containing protein</fullName>
    </recommendedName>
</protein>
<reference evidence="8" key="1">
    <citation type="submission" date="2023-07" db="EMBL/GenBank/DDBJ databases">
        <authorList>
            <consortium name="AG Swart"/>
            <person name="Singh M."/>
            <person name="Singh A."/>
            <person name="Seah K."/>
            <person name="Emmerich C."/>
        </authorList>
    </citation>
    <scope>NUCLEOTIDE SEQUENCE</scope>
    <source>
        <strain evidence="8">DP1</strain>
    </source>
</reference>
<dbReference type="EMBL" id="CAMPGE010023236">
    <property type="protein sequence ID" value="CAI2381199.1"/>
    <property type="molecule type" value="Genomic_DNA"/>
</dbReference>
<evidence type="ECO:0000256" key="2">
    <source>
        <dbReference type="ARBA" id="ARBA00008924"/>
    </source>
</evidence>
<proteinExistence type="inferred from homology"/>
<evidence type="ECO:0000256" key="4">
    <source>
        <dbReference type="ARBA" id="ARBA00022989"/>
    </source>
</evidence>
<evidence type="ECO:0000256" key="6">
    <source>
        <dbReference type="SAM" id="Phobius"/>
    </source>
</evidence>
<feature type="transmembrane region" description="Helical" evidence="6">
    <location>
        <begin position="159"/>
        <end position="178"/>
    </location>
</feature>
<dbReference type="GO" id="GO:0012505">
    <property type="term" value="C:endomembrane system"/>
    <property type="evidence" value="ECO:0007669"/>
    <property type="project" value="UniProtKB-SubCell"/>
</dbReference>
<comment type="subcellular location">
    <subcellularLocation>
        <location evidence="1">Endomembrane system</location>
        <topology evidence="1">Multi-pass membrane protein</topology>
    </subcellularLocation>
</comment>
<dbReference type="Pfam" id="PF15982">
    <property type="entry name" value="TMEM135_C_rich"/>
    <property type="match status" value="1"/>
</dbReference>
<dbReference type="InterPro" id="IPR026749">
    <property type="entry name" value="Tmem135"/>
</dbReference>
<comment type="caution">
    <text evidence="8">The sequence shown here is derived from an EMBL/GenBank/DDBJ whole genome shotgun (WGS) entry which is preliminary data.</text>
</comment>
<comment type="similarity">
    <text evidence="2">Belongs to the TMEM135 family.</text>
</comment>
<feature type="transmembrane region" description="Helical" evidence="6">
    <location>
        <begin position="40"/>
        <end position="59"/>
    </location>
</feature>
<evidence type="ECO:0000313" key="8">
    <source>
        <dbReference type="EMBL" id="CAI2381199.1"/>
    </source>
</evidence>
<dbReference type="PANTHER" id="PTHR12459">
    <property type="entry name" value="TRANSMEMBRANE PROTEIN 135-RELATED"/>
    <property type="match status" value="1"/>
</dbReference>
<keyword evidence="5 6" id="KW-0472">Membrane</keyword>
<dbReference type="PANTHER" id="PTHR12459:SF15">
    <property type="entry name" value="TRANSMEMBRANE PROTEIN 135"/>
    <property type="match status" value="1"/>
</dbReference>
<evidence type="ECO:0000313" key="9">
    <source>
        <dbReference type="Proteomes" id="UP001295684"/>
    </source>
</evidence>
<feature type="transmembrane region" description="Helical" evidence="6">
    <location>
        <begin position="112"/>
        <end position="128"/>
    </location>
</feature>
<evidence type="ECO:0000256" key="1">
    <source>
        <dbReference type="ARBA" id="ARBA00004127"/>
    </source>
</evidence>
<accession>A0AAD2D4V6</accession>
<keyword evidence="3 6" id="KW-0812">Transmembrane</keyword>
<keyword evidence="4 6" id="KW-1133">Transmembrane helix</keyword>
<dbReference type="Proteomes" id="UP001295684">
    <property type="component" value="Unassembled WGS sequence"/>
</dbReference>
<gene>
    <name evidence="8" type="ORF">ECRASSUSDP1_LOCUS22646</name>
</gene>
<feature type="domain" description="Transmembrane protein 135 N-terminal" evidence="7">
    <location>
        <begin position="29"/>
        <end position="139"/>
    </location>
</feature>
<feature type="transmembrane region" description="Helical" evidence="6">
    <location>
        <begin position="79"/>
        <end position="100"/>
    </location>
</feature>
<keyword evidence="9" id="KW-1185">Reference proteome</keyword>
<evidence type="ECO:0000256" key="5">
    <source>
        <dbReference type="ARBA" id="ARBA00023136"/>
    </source>
</evidence>
<organism evidence="8 9">
    <name type="scientific">Euplotes crassus</name>
    <dbReference type="NCBI Taxonomy" id="5936"/>
    <lineage>
        <taxon>Eukaryota</taxon>
        <taxon>Sar</taxon>
        <taxon>Alveolata</taxon>
        <taxon>Ciliophora</taxon>
        <taxon>Intramacronucleata</taxon>
        <taxon>Spirotrichea</taxon>
        <taxon>Hypotrichia</taxon>
        <taxon>Euplotida</taxon>
        <taxon>Euplotidae</taxon>
        <taxon>Moneuplotes</taxon>
    </lineage>
</organism>
<dbReference type="InterPro" id="IPR031926">
    <property type="entry name" value="TMEM135_N"/>
</dbReference>
<evidence type="ECO:0000259" key="7">
    <source>
        <dbReference type="Pfam" id="PF15982"/>
    </source>
</evidence>
<dbReference type="AlphaFoldDB" id="A0AAD2D4V6"/>